<dbReference type="AlphaFoldDB" id="A0A432LD64"/>
<dbReference type="RefSeq" id="WP_126658740.1">
    <property type="nucleotide sequence ID" value="NZ_RYYR01000009.1"/>
</dbReference>
<gene>
    <name evidence="1" type="ORF">EK386_08520</name>
</gene>
<dbReference type="Proteomes" id="UP000287910">
    <property type="component" value="Unassembled WGS sequence"/>
</dbReference>
<name>A0A432LD64_9BACI</name>
<evidence type="ECO:0000313" key="2">
    <source>
        <dbReference type="Proteomes" id="UP000287910"/>
    </source>
</evidence>
<dbReference type="EMBL" id="RYYR01000009">
    <property type="protein sequence ID" value="RUL53601.1"/>
    <property type="molecule type" value="Genomic_DNA"/>
</dbReference>
<comment type="caution">
    <text evidence="1">The sequence shown here is derived from an EMBL/GenBank/DDBJ whole genome shotgun (WGS) entry which is preliminary data.</text>
</comment>
<accession>A0A432LD64</accession>
<proteinExistence type="predicted"/>
<evidence type="ECO:0000313" key="1">
    <source>
        <dbReference type="EMBL" id="RUL53601.1"/>
    </source>
</evidence>
<keyword evidence="2" id="KW-1185">Reference proteome</keyword>
<organism evidence="1 2">
    <name type="scientific">Lysinibacillus antri</name>
    <dbReference type="NCBI Taxonomy" id="2498145"/>
    <lineage>
        <taxon>Bacteria</taxon>
        <taxon>Bacillati</taxon>
        <taxon>Bacillota</taxon>
        <taxon>Bacilli</taxon>
        <taxon>Bacillales</taxon>
        <taxon>Bacillaceae</taxon>
        <taxon>Lysinibacillus</taxon>
    </lineage>
</organism>
<reference evidence="1 2" key="1">
    <citation type="submission" date="2018-12" db="EMBL/GenBank/DDBJ databases">
        <title>Lysinibacillus antri sp. nov., isolated from a cave soil.</title>
        <authorList>
            <person name="Narsing Rao M.P."/>
            <person name="Zhang H."/>
            <person name="Dong Z.-Y."/>
            <person name="Niu X.-K."/>
            <person name="Zhang K."/>
            <person name="Fang B.-Z."/>
            <person name="Kang Y.-Q."/>
            <person name="Xiao M."/>
            <person name="Li W.-J."/>
        </authorList>
    </citation>
    <scope>NUCLEOTIDE SEQUENCE [LARGE SCALE GENOMIC DNA]</scope>
    <source>
        <strain evidence="1 2">SYSU K30002</strain>
    </source>
</reference>
<protein>
    <submittedName>
        <fullName evidence="1">Uncharacterized protein</fullName>
    </submittedName>
</protein>
<sequence>MDFIDERAIPAFIESTQLVVELESVDVYNTIIFPTQAKDYKFNPQIEVPYDIKQESTTQKRVD</sequence>